<gene>
    <name evidence="10" type="primary">RP-L2</name>
    <name evidence="6" type="synonym">rpl2</name>
    <name evidence="10" type="synonym">rplB</name>
</gene>
<dbReference type="PANTHER" id="PTHR13691:SF16">
    <property type="entry name" value="LARGE RIBOSOMAL SUBUNIT PROTEIN UL2"/>
    <property type="match status" value="1"/>
</dbReference>
<evidence type="ECO:0000256" key="1">
    <source>
        <dbReference type="ARBA" id="ARBA00005636"/>
    </source>
</evidence>
<evidence type="ECO:0000256" key="5">
    <source>
        <dbReference type="ARBA" id="ARBA00023274"/>
    </source>
</evidence>
<dbReference type="Gene3D" id="4.10.950.10">
    <property type="entry name" value="Ribosomal protein L2, domain 3"/>
    <property type="match status" value="1"/>
</dbReference>
<evidence type="ECO:0000259" key="9">
    <source>
        <dbReference type="SMART" id="SM01383"/>
    </source>
</evidence>
<dbReference type="InterPro" id="IPR002171">
    <property type="entry name" value="Ribosomal_uL2"/>
</dbReference>
<comment type="similarity">
    <text evidence="1 6">Belongs to the universal ribosomal protein uL2 family.</text>
</comment>
<dbReference type="InterPro" id="IPR014726">
    <property type="entry name" value="Ribosomal_uL2_dom3"/>
</dbReference>
<dbReference type="AlphaFoldDB" id="A0A075I9E6"/>
<comment type="function">
    <text evidence="6">One of the primary rRNA binding proteins. Required for association of the 30S and 50S subunits to form the 70S ribosome, for tRNA binding and peptide bond formation. It has been suggested to have peptidyltransferase activity; this is somewhat controversial. Makes several contacts with the 16S rRNA in the 70S ribosome.</text>
</comment>
<organism evidence="10">
    <name type="scientific">uncultured marine thaumarchaeote SAT1000_15_B11</name>
    <dbReference type="NCBI Taxonomy" id="1456384"/>
    <lineage>
        <taxon>Archaea</taxon>
        <taxon>Nitrososphaerota</taxon>
        <taxon>environmental samples</taxon>
    </lineage>
</organism>
<dbReference type="GO" id="GO:0022625">
    <property type="term" value="C:cytosolic large ribosomal subunit"/>
    <property type="evidence" value="ECO:0007669"/>
    <property type="project" value="TreeGrafter"/>
</dbReference>
<dbReference type="InterPro" id="IPR008991">
    <property type="entry name" value="Translation_prot_SH3-like_sf"/>
</dbReference>
<evidence type="ECO:0000256" key="7">
    <source>
        <dbReference type="SAM" id="MobiDB-lite"/>
    </source>
</evidence>
<dbReference type="SUPFAM" id="SSF50104">
    <property type="entry name" value="Translation proteins SH3-like domain"/>
    <property type="match status" value="1"/>
</dbReference>
<reference evidence="10" key="1">
    <citation type="journal article" date="2014" name="Genome Biol. Evol.">
        <title>Pangenome evidence for extensive interdomain horizontal transfer affecting lineage core and shell genes in uncultured planktonic thaumarchaeota and euryarchaeota.</title>
        <authorList>
            <person name="Deschamps P."/>
            <person name="Zivanovic Y."/>
            <person name="Moreira D."/>
            <person name="Rodriguez-Valera F."/>
            <person name="Lopez-Garcia P."/>
        </authorList>
    </citation>
    <scope>NUCLEOTIDE SEQUENCE</scope>
</reference>
<dbReference type="EMBL" id="KF901228">
    <property type="protein sequence ID" value="AIF23342.1"/>
    <property type="molecule type" value="Genomic_DNA"/>
</dbReference>
<dbReference type="Pfam" id="PF03947">
    <property type="entry name" value="Ribosomal_L2_C"/>
    <property type="match status" value="1"/>
</dbReference>
<dbReference type="PIRSF" id="PIRSF002158">
    <property type="entry name" value="Ribosomal_L2"/>
    <property type="match status" value="1"/>
</dbReference>
<dbReference type="Gene3D" id="2.40.50.140">
    <property type="entry name" value="Nucleic acid-binding proteins"/>
    <property type="match status" value="1"/>
</dbReference>
<accession>A0A075I9E6</accession>
<dbReference type="InterPro" id="IPR022669">
    <property type="entry name" value="Ribosomal_uL2_C"/>
</dbReference>
<dbReference type="InterPro" id="IPR023672">
    <property type="entry name" value="Ribosomal_uL2_arc_euk"/>
</dbReference>
<dbReference type="NCBIfam" id="NF007180">
    <property type="entry name" value="PRK09612.1"/>
    <property type="match status" value="1"/>
</dbReference>
<evidence type="ECO:0000256" key="6">
    <source>
        <dbReference type="HAMAP-Rule" id="MF_01320"/>
    </source>
</evidence>
<dbReference type="FunFam" id="4.10.950.10:FF:000002">
    <property type="entry name" value="60S ribosomal protein L2"/>
    <property type="match status" value="1"/>
</dbReference>
<dbReference type="PANTHER" id="PTHR13691">
    <property type="entry name" value="RIBOSOMAL PROTEIN L2"/>
    <property type="match status" value="1"/>
</dbReference>
<dbReference type="GO" id="GO:0019843">
    <property type="term" value="F:rRNA binding"/>
    <property type="evidence" value="ECO:0007669"/>
    <property type="project" value="UniProtKB-UniRule"/>
</dbReference>
<evidence type="ECO:0000256" key="3">
    <source>
        <dbReference type="ARBA" id="ARBA00022884"/>
    </source>
</evidence>
<dbReference type="Gene3D" id="2.30.30.30">
    <property type="match status" value="1"/>
</dbReference>
<proteinExistence type="inferred from homology"/>
<evidence type="ECO:0000313" key="10">
    <source>
        <dbReference type="EMBL" id="AIF23342.1"/>
    </source>
</evidence>
<name>A0A075I9E6_9ARCH</name>
<keyword evidence="2 6" id="KW-0699">rRNA-binding</keyword>
<comment type="subunit">
    <text evidence="6">Part of the 50S ribosomal subunit. Forms a bridge to the 30S subunit in the 70S ribosome.</text>
</comment>
<feature type="domain" description="Large ribosomal subunit protein uL2 C-terminal" evidence="8">
    <location>
        <begin position="103"/>
        <end position="236"/>
    </location>
</feature>
<sequence length="257" mass="27516">MKSLKSVSHSKNLTLGKRPLVRRRGRGGMQFRASTTGKIAPAKYPSFQLTENHVGIIIDLVHESGRDVPLAKVRFNDGSISFLPAVIGTKVGSKIQFGLKATITDGNVTSIQNIPDGTTVCNVEKQFGDGGSFIKSAGTDATVFSHEDDGVKLKLASGKFTKVHPKNRAMIGTLAGGGVGDRPFMRAGVKWRRFRSKGQKYPIVRGVAQAAYVHPHGGGRHQHVGQSSTVSRNAPPGAKVGSIAARKTGRARIKERK</sequence>
<evidence type="ECO:0000256" key="2">
    <source>
        <dbReference type="ARBA" id="ARBA00022730"/>
    </source>
</evidence>
<dbReference type="InterPro" id="IPR022666">
    <property type="entry name" value="Ribosomal_uL2_RNA-bd_dom"/>
</dbReference>
<dbReference type="GO" id="GO:0002181">
    <property type="term" value="P:cytoplasmic translation"/>
    <property type="evidence" value="ECO:0007669"/>
    <property type="project" value="TreeGrafter"/>
</dbReference>
<evidence type="ECO:0000256" key="4">
    <source>
        <dbReference type="ARBA" id="ARBA00022980"/>
    </source>
</evidence>
<feature type="region of interest" description="Disordered" evidence="7">
    <location>
        <begin position="216"/>
        <end position="240"/>
    </location>
</feature>
<dbReference type="SMART" id="SM01383">
    <property type="entry name" value="Ribosomal_L2"/>
    <property type="match status" value="1"/>
</dbReference>
<dbReference type="HAMAP" id="MF_01320_A">
    <property type="entry name" value="Ribosomal_uL2_A"/>
    <property type="match status" value="1"/>
</dbReference>
<keyword evidence="3 6" id="KW-0694">RNA-binding</keyword>
<dbReference type="SMART" id="SM01382">
    <property type="entry name" value="Ribosomal_L2_C"/>
    <property type="match status" value="1"/>
</dbReference>
<protein>
    <recommendedName>
        <fullName evidence="6">Large ribosomal subunit protein uL2</fullName>
    </recommendedName>
</protein>
<keyword evidence="4 6" id="KW-0689">Ribosomal protein</keyword>
<keyword evidence="5 6" id="KW-0687">Ribonucleoprotein</keyword>
<feature type="domain" description="Large ribosomal subunit protein uL2 RNA-binding" evidence="9">
    <location>
        <begin position="25"/>
        <end position="97"/>
    </location>
</feature>
<dbReference type="InterPro" id="IPR014722">
    <property type="entry name" value="Rib_uL2_dom2"/>
</dbReference>
<dbReference type="GO" id="GO:0003735">
    <property type="term" value="F:structural constituent of ribosome"/>
    <property type="evidence" value="ECO:0007669"/>
    <property type="project" value="InterPro"/>
</dbReference>
<evidence type="ECO:0000259" key="8">
    <source>
        <dbReference type="SMART" id="SM01382"/>
    </source>
</evidence>
<dbReference type="SUPFAM" id="SSF50249">
    <property type="entry name" value="Nucleic acid-binding proteins"/>
    <property type="match status" value="1"/>
</dbReference>
<dbReference type="InterPro" id="IPR012340">
    <property type="entry name" value="NA-bd_OB-fold"/>
</dbReference>